<dbReference type="AlphaFoldDB" id="A0A8H3ZX44"/>
<proteinExistence type="predicted"/>
<protein>
    <submittedName>
        <fullName evidence="1">Uncharacterized protein</fullName>
    </submittedName>
</protein>
<reference evidence="1 2" key="1">
    <citation type="submission" date="2019-12" db="EMBL/GenBank/DDBJ databases">
        <title>A genome sequence resource for the geographically widespread anthracnose pathogen Colletotrichum asianum.</title>
        <authorList>
            <person name="Meng Y."/>
        </authorList>
    </citation>
    <scope>NUCLEOTIDE SEQUENCE [LARGE SCALE GENOMIC DNA]</scope>
    <source>
        <strain evidence="1 2">ICMP 18580</strain>
    </source>
</reference>
<accession>A0A8H3ZX44</accession>
<keyword evidence="2" id="KW-1185">Reference proteome</keyword>
<organism evidence="1 2">
    <name type="scientific">Colletotrichum asianum</name>
    <dbReference type="NCBI Taxonomy" id="702518"/>
    <lineage>
        <taxon>Eukaryota</taxon>
        <taxon>Fungi</taxon>
        <taxon>Dikarya</taxon>
        <taxon>Ascomycota</taxon>
        <taxon>Pezizomycotina</taxon>
        <taxon>Sordariomycetes</taxon>
        <taxon>Hypocreomycetidae</taxon>
        <taxon>Glomerellales</taxon>
        <taxon>Glomerellaceae</taxon>
        <taxon>Colletotrichum</taxon>
        <taxon>Colletotrichum gloeosporioides species complex</taxon>
    </lineage>
</organism>
<name>A0A8H3ZX44_9PEZI</name>
<evidence type="ECO:0000313" key="2">
    <source>
        <dbReference type="Proteomes" id="UP000434172"/>
    </source>
</evidence>
<dbReference type="Proteomes" id="UP000434172">
    <property type="component" value="Unassembled WGS sequence"/>
</dbReference>
<dbReference type="EMBL" id="WOWK01000005">
    <property type="protein sequence ID" value="KAF0331076.1"/>
    <property type="molecule type" value="Genomic_DNA"/>
</dbReference>
<sequence length="101" mass="11536">MQRWFRTIVVRLHRPSVGNSKIVTRGKWHLLRKAGSQTERANNFHRSRNSSTHSLPVCLYKISGYEPPQPAPMLVGGRPGTWFESASRPSVGWIYMEMSSP</sequence>
<evidence type="ECO:0000313" key="1">
    <source>
        <dbReference type="EMBL" id="KAF0331076.1"/>
    </source>
</evidence>
<gene>
    <name evidence="1" type="ORF">GQ607_001946</name>
</gene>
<comment type="caution">
    <text evidence="1">The sequence shown here is derived from an EMBL/GenBank/DDBJ whole genome shotgun (WGS) entry which is preliminary data.</text>
</comment>